<protein>
    <submittedName>
        <fullName evidence="9">MFS family permease</fullName>
    </submittedName>
</protein>
<feature type="transmembrane region" description="Helical" evidence="7">
    <location>
        <begin position="80"/>
        <end position="109"/>
    </location>
</feature>
<proteinExistence type="predicted"/>
<evidence type="ECO:0000259" key="8">
    <source>
        <dbReference type="PROSITE" id="PS50850"/>
    </source>
</evidence>
<evidence type="ECO:0000313" key="9">
    <source>
        <dbReference type="EMBL" id="MDQ1104803.1"/>
    </source>
</evidence>
<dbReference type="SUPFAM" id="SSF103473">
    <property type="entry name" value="MFS general substrate transporter"/>
    <property type="match status" value="1"/>
</dbReference>
<dbReference type="PANTHER" id="PTHR23513:SF6">
    <property type="entry name" value="MAJOR FACILITATOR SUPERFAMILY ASSOCIATED DOMAIN-CONTAINING PROTEIN"/>
    <property type="match status" value="1"/>
</dbReference>
<dbReference type="InterPro" id="IPR036259">
    <property type="entry name" value="MFS_trans_sf"/>
</dbReference>
<feature type="transmembrane region" description="Helical" evidence="7">
    <location>
        <begin position="342"/>
        <end position="361"/>
    </location>
</feature>
<evidence type="ECO:0000256" key="1">
    <source>
        <dbReference type="ARBA" id="ARBA00004651"/>
    </source>
</evidence>
<name>A0AAJ1U486_9ACTN</name>
<dbReference type="AlphaFoldDB" id="A0AAJ1U486"/>
<feature type="transmembrane region" description="Helical" evidence="7">
    <location>
        <begin position="367"/>
        <end position="388"/>
    </location>
</feature>
<dbReference type="EMBL" id="JAUTAN010000001">
    <property type="protein sequence ID" value="MDQ1104803.1"/>
    <property type="molecule type" value="Genomic_DNA"/>
</dbReference>
<accession>A0AAJ1U486</accession>
<keyword evidence="2" id="KW-0813">Transport</keyword>
<evidence type="ECO:0000256" key="2">
    <source>
        <dbReference type="ARBA" id="ARBA00022448"/>
    </source>
</evidence>
<feature type="transmembrane region" description="Helical" evidence="7">
    <location>
        <begin position="155"/>
        <end position="181"/>
    </location>
</feature>
<feature type="transmembrane region" description="Helical" evidence="7">
    <location>
        <begin position="279"/>
        <end position="296"/>
    </location>
</feature>
<evidence type="ECO:0000256" key="3">
    <source>
        <dbReference type="ARBA" id="ARBA00022475"/>
    </source>
</evidence>
<dbReference type="Pfam" id="PF05977">
    <property type="entry name" value="MFS_3"/>
    <property type="match status" value="1"/>
</dbReference>
<evidence type="ECO:0000256" key="7">
    <source>
        <dbReference type="SAM" id="Phobius"/>
    </source>
</evidence>
<dbReference type="Gene3D" id="1.20.1250.20">
    <property type="entry name" value="MFS general substrate transporter like domains"/>
    <property type="match status" value="1"/>
</dbReference>
<keyword evidence="3" id="KW-1003">Cell membrane</keyword>
<dbReference type="GO" id="GO:0022857">
    <property type="term" value="F:transmembrane transporter activity"/>
    <property type="evidence" value="ECO:0007669"/>
    <property type="project" value="InterPro"/>
</dbReference>
<evidence type="ECO:0000256" key="4">
    <source>
        <dbReference type="ARBA" id="ARBA00022692"/>
    </source>
</evidence>
<feature type="domain" description="Major facilitator superfamily (MFS) profile" evidence="8">
    <location>
        <begin position="1"/>
        <end position="392"/>
    </location>
</feature>
<reference evidence="9" key="1">
    <citation type="submission" date="2023-07" db="EMBL/GenBank/DDBJ databases">
        <title>Functional and genomic diversity of the sorghum phyllosphere microbiome.</title>
        <authorList>
            <person name="Shade A."/>
        </authorList>
    </citation>
    <scope>NUCLEOTIDE SEQUENCE</scope>
    <source>
        <strain evidence="9">SORGH_AS_1067</strain>
    </source>
</reference>
<keyword evidence="5 7" id="KW-1133">Transmembrane helix</keyword>
<evidence type="ECO:0000256" key="6">
    <source>
        <dbReference type="ARBA" id="ARBA00023136"/>
    </source>
</evidence>
<dbReference type="RefSeq" id="WP_307200463.1">
    <property type="nucleotide sequence ID" value="NZ_JAUTAN010000001.1"/>
</dbReference>
<dbReference type="InterPro" id="IPR020846">
    <property type="entry name" value="MFS_dom"/>
</dbReference>
<dbReference type="CDD" id="cd06173">
    <property type="entry name" value="MFS_MefA_like"/>
    <property type="match status" value="1"/>
</dbReference>
<dbReference type="Proteomes" id="UP001239215">
    <property type="component" value="Unassembled WGS sequence"/>
</dbReference>
<feature type="transmembrane region" description="Helical" evidence="7">
    <location>
        <begin position="218"/>
        <end position="240"/>
    </location>
</feature>
<keyword evidence="4 7" id="KW-0812">Transmembrane</keyword>
<comment type="caution">
    <text evidence="9">The sequence shown here is derived from an EMBL/GenBank/DDBJ whole genome shotgun (WGS) entry which is preliminary data.</text>
</comment>
<comment type="subcellular location">
    <subcellularLocation>
        <location evidence="1">Cell membrane</location>
        <topology evidence="1">Multi-pass membrane protein</topology>
    </subcellularLocation>
</comment>
<organism evidence="9 10">
    <name type="scientific">Nocardioides zeae</name>
    <dbReference type="NCBI Taxonomy" id="1457234"/>
    <lineage>
        <taxon>Bacteria</taxon>
        <taxon>Bacillati</taxon>
        <taxon>Actinomycetota</taxon>
        <taxon>Actinomycetes</taxon>
        <taxon>Propionibacteriales</taxon>
        <taxon>Nocardioidaceae</taxon>
        <taxon>Nocardioides</taxon>
    </lineage>
</organism>
<feature type="transmembrane region" description="Helical" evidence="7">
    <location>
        <begin position="302"/>
        <end position="321"/>
    </location>
</feature>
<dbReference type="GO" id="GO:0005886">
    <property type="term" value="C:plasma membrane"/>
    <property type="evidence" value="ECO:0007669"/>
    <property type="project" value="UniProtKB-SubCell"/>
</dbReference>
<keyword evidence="6 7" id="KW-0472">Membrane</keyword>
<evidence type="ECO:0000313" key="10">
    <source>
        <dbReference type="Proteomes" id="UP001239215"/>
    </source>
</evidence>
<dbReference type="PROSITE" id="PS50850">
    <property type="entry name" value="MFS"/>
    <property type="match status" value="1"/>
</dbReference>
<gene>
    <name evidence="9" type="ORF">QE405_002087</name>
</gene>
<sequence length="400" mass="40573">MRREFNLLWTATGLSNLGDGVRAVVMPLLAASLTSNPLLIAMVAVVERVAWLAAALPGGDLADRVDRRTVRVVLDVVRGVVVAVLVLLLAIDQLSLALLVAIAAILAAAESVVDSSSMAIIPATVDQSDLERAGSRLMGTELVVGSMLGPALGGLLFGVAVTAAFGINAVTFLAAALVMALNPGASNRPVRDPGSPGMPQRVREGMAWLLRTGELRALALMSTALGAASMVWTAVFVLYATDTLGLSALGFSVLAIVASLGGVAGSLVAPALAKLPLRWTLFAAVMISAAALGGLAVTRSPWVAAVLVAVSNGGVLVWNVLTVAKRQRLVPDAVLGRVSAGYRFLVQLGMPLGALAGGGVAKAYGLPAAFVVAGVMTAVAGAAVPFVLRNGAEVASEAPQ</sequence>
<dbReference type="PANTHER" id="PTHR23513">
    <property type="entry name" value="INTEGRAL MEMBRANE EFFLUX PROTEIN-RELATED"/>
    <property type="match status" value="1"/>
</dbReference>
<evidence type="ECO:0000256" key="5">
    <source>
        <dbReference type="ARBA" id="ARBA00022989"/>
    </source>
</evidence>
<dbReference type="InterPro" id="IPR010290">
    <property type="entry name" value="TM_effector"/>
</dbReference>
<feature type="transmembrane region" description="Helical" evidence="7">
    <location>
        <begin position="246"/>
        <end position="272"/>
    </location>
</feature>